<evidence type="ECO:0000256" key="6">
    <source>
        <dbReference type="SAM" id="Phobius"/>
    </source>
</evidence>
<protein>
    <submittedName>
        <fullName evidence="8">Translocation/assembly module TamB domain-containing protein</fullName>
    </submittedName>
</protein>
<dbReference type="Proteomes" id="UP000664369">
    <property type="component" value="Unassembled WGS sequence"/>
</dbReference>
<dbReference type="PANTHER" id="PTHR30441">
    <property type="entry name" value="DUF748 DOMAIN-CONTAINING PROTEIN"/>
    <property type="match status" value="1"/>
</dbReference>
<dbReference type="EMBL" id="JAGETZ010000029">
    <property type="protein sequence ID" value="MBO2013158.1"/>
    <property type="molecule type" value="Genomic_DNA"/>
</dbReference>
<keyword evidence="3 6" id="KW-1133">Transmembrane helix</keyword>
<dbReference type="InterPro" id="IPR052894">
    <property type="entry name" value="AsmA-related"/>
</dbReference>
<comment type="caution">
    <text evidence="8">The sequence shown here is derived from an EMBL/GenBank/DDBJ whole genome shotgun (WGS) entry which is preliminary data.</text>
</comment>
<evidence type="ECO:0000256" key="3">
    <source>
        <dbReference type="ARBA" id="ARBA00022989"/>
    </source>
</evidence>
<keyword evidence="2 6" id="KW-0812">Transmembrane</keyword>
<sequence length="1744" mass="189424">MSTFLRRTLYGILGLLALVLLLIIGIVVFLQFPSGQDFVASKAQSYLRDKLKTEVRIGKFRTDFRHAINLDGVYLEDQQRDTLVSVGHLGIDLDIWALLHKQINVSNVELNDGRVRLTRTEPDSVNNYDFIIAAFTDPTAPVDTTASGLKYDIGKARLTNIYFTQNDQVTGSDIRARIGEFTANMDEVDVDNSVYKVDKAALRRSAISIVQSKTAPEVENPAPTEPLTLQFGLNQATLDSVQFVYKNDPAAQFISTNIGLADITAKDIDLQKQRVSLGKLTLKNTSFAYAQNEQVPVEQRVVNPAEAVRKLDEATDKAKSATGQAATVPGWRVLLDQSDISGLAVNFDNFNQPKQKTRIPALDYNHLHFTDLVLNTRDLSYSENRTTGKVDNLAGKEQSGFRIDSWKANVVYDSVQIRLDSLDLVTPHTRIRRTLAIGYESLAALGDIKKLPNMKIEGDLRDVRLGFRDILYLAPDLAGTSPFNTGPNQSVLLNGQIAGRVGDMTIRNFEFVGLRNTIVKAPRIHITGLPEVDGRLYVDANLQQFSSSRADILSLAPKGSIPSNISIPPTFAVNGTFKGYPTTLQFNTDLTARTSYGNLAFSGNLGRKQANGRQPLVGTFAVGGFDFGKLLKNPSIGRVTASGRINATGNLQAPATLVGRVNATVQSARYNGYNYRGIAATVDLDRNRYVINASSKKDPNLNLDLQAVVNLRDAKNPTYEVTSLNLRGANLTALGFYTGGDLRVQGNLVANLRGSDLNSLNGTFSGQKIVIVRDNQPFALDSLNGRIVQNANRTLAVITSDIANVNLDGNVHLGDLATELQQHLDRYFDVPGVKYVANNADRHFTYSLQLKDAKLATKLVPDLKQISPFTLAGDYSRQAARLTATTNIPVIRYANYRIDSLRLNVDSDPNKLDYGLRMARAAQDTTLKLRRPSIVGNVANNKLFTRVAILGDSANRERLAVAGTLQALAAPQNQVIYEFQAAPQQVINYENWTAGANNFVRYYPSGAVVADGLNLTNGRSSLALQSQNPQVPTSPLGVTFTNFELAELAKIVQQQDSLVAGNLNGTARVDNLGKPNQAFTADATIKNLVFQKALIGDIAVNATNPSPNRYDLDARLTGGAAGTAGGAGNDVRVSGYYQANEAAPLHLTIDAQRLLLQLAQAFSAGQLQRSAGYIQGQLSLTGAPSTPVVRGTLTTSPDAAFAVTQLGALYRLPDQELTFDAQGIAFNDFTVLDSAANKAVANGHLLTRDFVNYAFDLTATTDNFIAVNSTRKNNPLFYGKAIIDSNTRLTGPLELLKINTTVNVDEGSNLTIESPSADPSKVDTEGIVQWVDKSAPIDTMLSRKLALDTVRTASGYDITAVVTVNDKVPFTVIIDPVSGDNLRVRANGTLNTNIDPTGNITLSGTLVVARGQYHLSLYDLASRDFIIRRGSTITWSGDPYNADLNITAVYKVDAAPADLLANQGLDDATANTVARNRLPFNVLLNVSEQLSKPLIGFDITLPENQRGALSGQVEAKLAQLRQPNQTSELSKQVFSLLILGRFLQQNPFQSSASESFVATQLRGSASAVLTDQLQNLTGKYLSGLGVDLGVTNQADYSTGTAKSRTDLNVAVRRQFLNNRLSVRLGTDIPLSGTPGTNATSGSSAASNFAGDVSIEYTILRDGRLRLRAFRQNAYEDIDGQLIKTGAALVFQREYNNLQELFAKVPAEVKADRKKQRKEEKAEKKAEKDSVQTAPTARADSSNTK</sequence>
<evidence type="ECO:0000256" key="1">
    <source>
        <dbReference type="ARBA" id="ARBA00004167"/>
    </source>
</evidence>
<keyword evidence="4 6" id="KW-0472">Membrane</keyword>
<dbReference type="Pfam" id="PF04357">
    <property type="entry name" value="TamB"/>
    <property type="match status" value="1"/>
</dbReference>
<evidence type="ECO:0000256" key="2">
    <source>
        <dbReference type="ARBA" id="ARBA00022692"/>
    </source>
</evidence>
<organism evidence="8 9">
    <name type="scientific">Hymenobacter negativus</name>
    <dbReference type="NCBI Taxonomy" id="2795026"/>
    <lineage>
        <taxon>Bacteria</taxon>
        <taxon>Pseudomonadati</taxon>
        <taxon>Bacteroidota</taxon>
        <taxon>Cytophagia</taxon>
        <taxon>Cytophagales</taxon>
        <taxon>Hymenobacteraceae</taxon>
        <taxon>Hymenobacter</taxon>
    </lineage>
</organism>
<feature type="domain" description="Translocation and assembly module TamB C-terminal" evidence="7">
    <location>
        <begin position="1229"/>
        <end position="1694"/>
    </location>
</feature>
<comment type="subcellular location">
    <subcellularLocation>
        <location evidence="1">Membrane</location>
        <topology evidence="1">Single-pass membrane protein</topology>
    </subcellularLocation>
</comment>
<feature type="transmembrane region" description="Helical" evidence="6">
    <location>
        <begin position="12"/>
        <end position="32"/>
    </location>
</feature>
<evidence type="ECO:0000256" key="4">
    <source>
        <dbReference type="ARBA" id="ARBA00023136"/>
    </source>
</evidence>
<dbReference type="PANTHER" id="PTHR30441:SF8">
    <property type="entry name" value="DUF748 DOMAIN-CONTAINING PROTEIN"/>
    <property type="match status" value="1"/>
</dbReference>
<accession>A0ABS3QQ34</accession>
<proteinExistence type="predicted"/>
<feature type="compositionally biased region" description="Polar residues" evidence="5">
    <location>
        <begin position="1730"/>
        <end position="1744"/>
    </location>
</feature>
<evidence type="ECO:0000313" key="9">
    <source>
        <dbReference type="Proteomes" id="UP000664369"/>
    </source>
</evidence>
<dbReference type="RefSeq" id="WP_208178898.1">
    <property type="nucleotide sequence ID" value="NZ_JAGETZ010000029.1"/>
</dbReference>
<keyword evidence="9" id="KW-1185">Reference proteome</keyword>
<gene>
    <name evidence="8" type="ORF">J4E00_29135</name>
</gene>
<evidence type="ECO:0000313" key="8">
    <source>
        <dbReference type="EMBL" id="MBO2013158.1"/>
    </source>
</evidence>
<dbReference type="InterPro" id="IPR007452">
    <property type="entry name" value="TamB_C"/>
</dbReference>
<evidence type="ECO:0000256" key="5">
    <source>
        <dbReference type="SAM" id="MobiDB-lite"/>
    </source>
</evidence>
<reference evidence="8 9" key="1">
    <citation type="submission" date="2021-03" db="EMBL/GenBank/DDBJ databases">
        <authorList>
            <person name="Kim M.K."/>
        </authorList>
    </citation>
    <scope>NUCLEOTIDE SEQUENCE [LARGE SCALE GENOMIC DNA]</scope>
    <source>
        <strain evidence="8 9">BT442</strain>
    </source>
</reference>
<feature type="region of interest" description="Disordered" evidence="5">
    <location>
        <begin position="1708"/>
        <end position="1744"/>
    </location>
</feature>
<evidence type="ECO:0000259" key="7">
    <source>
        <dbReference type="Pfam" id="PF04357"/>
    </source>
</evidence>
<name>A0ABS3QQ34_9BACT</name>
<feature type="compositionally biased region" description="Basic and acidic residues" evidence="5">
    <location>
        <begin position="1708"/>
        <end position="1729"/>
    </location>
</feature>